<comment type="caution">
    <text evidence="1">The sequence shown here is derived from an EMBL/GenBank/DDBJ whole genome shotgun (WGS) entry which is preliminary data.</text>
</comment>
<dbReference type="OrthoDB" id="5679392at2"/>
<reference evidence="1 2" key="1">
    <citation type="submission" date="2010-03" db="EMBL/GenBank/DDBJ databases">
        <authorList>
            <consortium name="The Broad Institute Genome Sequencing Platform"/>
            <person name="Ward D."/>
            <person name="Earl A."/>
            <person name="Feldgarden M."/>
            <person name="Gevers D."/>
            <person name="Young S."/>
            <person name="Zeng Q."/>
            <person name="Koehrsen M."/>
            <person name="Alvarado L."/>
            <person name="Berlin A.M."/>
            <person name="Borenstein D."/>
            <person name="Chapman S.B."/>
            <person name="Chen Z."/>
            <person name="Engels R."/>
            <person name="Freedman E."/>
            <person name="Gellesch M."/>
            <person name="Goldberg J."/>
            <person name="Griggs A."/>
            <person name="Gujja S."/>
            <person name="Heilman E.R."/>
            <person name="Heiman D.I."/>
            <person name="Hepburn T.A."/>
            <person name="Howarth C."/>
            <person name="Jen D."/>
            <person name="Larson L."/>
            <person name="Mehta T."/>
            <person name="Park D."/>
            <person name="Pearson M."/>
            <person name="Richards J."/>
            <person name="Roberts A."/>
            <person name="Saif S."/>
            <person name="Shea T.D."/>
            <person name="Shenoy N."/>
            <person name="Sisk P."/>
            <person name="Stolte C."/>
            <person name="Sykes S.N."/>
            <person name="Walk T."/>
            <person name="White J."/>
            <person name="Yandava C."/>
            <person name="Izard J."/>
            <person name="Baranova O.V."/>
            <person name="Blanton J.M."/>
            <person name="Tanner A.C."/>
            <person name="Dewhirst F."/>
            <person name="Haas B."/>
            <person name="Nusbaum C."/>
            <person name="Birren B."/>
        </authorList>
    </citation>
    <scope>NUCLEOTIDE SEQUENCE [LARGE SCALE GENOMIC DNA]</scope>
    <source>
        <strain evidence="1 2">ATCC 29453</strain>
    </source>
</reference>
<dbReference type="AlphaFoldDB" id="U6Q1K7"/>
<dbReference type="STRING" id="641147.HMPREF9021_02519"/>
<evidence type="ECO:0000313" key="1">
    <source>
        <dbReference type="EMBL" id="EJZ50257.1"/>
    </source>
</evidence>
<dbReference type="RefSeq" id="WP_002641525.1">
    <property type="nucleotide sequence ID" value="NZ_CP019448.1"/>
</dbReference>
<dbReference type="EMBL" id="ADCY02000011">
    <property type="protein sequence ID" value="EJZ50257.1"/>
    <property type="molecule type" value="Genomic_DNA"/>
</dbReference>
<protein>
    <submittedName>
        <fullName evidence="1">Uncharacterized protein</fullName>
    </submittedName>
</protein>
<gene>
    <name evidence="1" type="ORF">HMPREF9021_02519</name>
</gene>
<dbReference type="Proteomes" id="UP000017813">
    <property type="component" value="Unassembled WGS sequence"/>
</dbReference>
<keyword evidence="2" id="KW-1185">Reference proteome</keyword>
<organism evidence="1 2">
    <name type="scientific">Simonsiella muelleri ATCC 29453</name>
    <dbReference type="NCBI Taxonomy" id="641147"/>
    <lineage>
        <taxon>Bacteria</taxon>
        <taxon>Pseudomonadati</taxon>
        <taxon>Pseudomonadota</taxon>
        <taxon>Betaproteobacteria</taxon>
        <taxon>Neisseriales</taxon>
        <taxon>Neisseriaceae</taxon>
        <taxon>Simonsiella</taxon>
    </lineage>
</organism>
<proteinExistence type="predicted"/>
<dbReference type="HOGENOM" id="CLU_2012831_0_0_4"/>
<reference evidence="1 2" key="2">
    <citation type="submission" date="2011-10" db="EMBL/GenBank/DDBJ databases">
        <title>The Genome Sequence of Simonsiella muelleri ATCC 29453.</title>
        <authorList>
            <consortium name="The Broad Institute Genome Sequencing Platform"/>
            <consortium name="The Broad Institute Genome Sequencing Center for Infectious Disease"/>
            <person name="Earl A."/>
            <person name="Ward D."/>
            <person name="Feldgarden M."/>
            <person name="Gevers D."/>
            <person name="Izard J."/>
            <person name="Baranova O.V."/>
            <person name="Blanton J.M."/>
            <person name="Tanner A.C."/>
            <person name="Dewhirst F."/>
            <person name="Young S.K."/>
            <person name="Zeng Q."/>
            <person name="Gargeya S."/>
            <person name="Fitzgerald M."/>
            <person name="Haas B."/>
            <person name="Abouelleil A."/>
            <person name="Alvarado L."/>
            <person name="Arachchi H.M."/>
            <person name="Berlin A."/>
            <person name="Brown A."/>
            <person name="Chapman S.B."/>
            <person name="Chen Z."/>
            <person name="Dunbar C."/>
            <person name="Freedman E."/>
            <person name="Gearin G."/>
            <person name="Goldberg J."/>
            <person name="Griggs A."/>
            <person name="Gujja S."/>
            <person name="Heiman D."/>
            <person name="Howarth C."/>
            <person name="Larson L."/>
            <person name="Lui A."/>
            <person name="MacDonald P.J.P."/>
            <person name="Montmayeur A."/>
            <person name="Murphy C."/>
            <person name="Neiman D."/>
            <person name="Pearson M."/>
            <person name="Priest M."/>
            <person name="Roberts A."/>
            <person name="Saif S."/>
            <person name="Shea T."/>
            <person name="Shenoy N."/>
            <person name="Sisk P."/>
            <person name="Stolte C."/>
            <person name="Sykes S."/>
            <person name="Wortman J."/>
            <person name="Nusbaum C."/>
            <person name="Birren B."/>
        </authorList>
    </citation>
    <scope>NUCLEOTIDE SEQUENCE [LARGE SCALE GENOMIC DNA]</scope>
    <source>
        <strain evidence="1 2">ATCC 29453</strain>
    </source>
</reference>
<evidence type="ECO:0000313" key="2">
    <source>
        <dbReference type="Proteomes" id="UP000017813"/>
    </source>
</evidence>
<dbReference type="eggNOG" id="ENOG5033CBP">
    <property type="taxonomic scope" value="Bacteria"/>
</dbReference>
<accession>U6Q1K7</accession>
<dbReference type="KEGG" id="smur:BWP33_09565"/>
<sequence length="124" mass="13715">MAKHIIGINLNIIDPLTDAEVNFHTITDVNFSITNKTTNLTIASYTHERTYIRGGKPAGDGKMITLYDVPPLGECFYKWAYQKLVAPIEPNTTNVYGQLITPNEFTGAALVEREVKTDNTIVAA</sequence>
<name>U6Q1K7_9NEIS</name>